<keyword evidence="2" id="KW-1185">Reference proteome</keyword>
<evidence type="ECO:0000313" key="2">
    <source>
        <dbReference type="Proteomes" id="UP001143910"/>
    </source>
</evidence>
<sequence>MRFSIPSTVVAVASLMSLAKADPTPVSDSDMNDLLNEGGVSLAMKAAPMFFFGQALNNPPCIPTSALTSDNKQTAPADLCNWPNAGCNCRTPGVSIGNPAPSFPIYYSYQKCTDTSIRIQYSLFYQKDGFNPSGLFGHHYDWERVLVIWNKSGDGLWRPSQLKLSQHSGYQTLNWNQIQNTFNDDTAGQKLGGPNGMQNLNHPKVYVAWAKHDHHNERNTGWNDVLSQLTNNAFRSQDWWYLPKRGDYIRADGGTQIGALMRGMDWGDASSNPASVHDGLCQA</sequence>
<protein>
    <submittedName>
        <fullName evidence="1">Uncharacterized protein</fullName>
    </submittedName>
</protein>
<organism evidence="1 2">
    <name type="scientific">Zarea fungicola</name>
    <dbReference type="NCBI Taxonomy" id="93591"/>
    <lineage>
        <taxon>Eukaryota</taxon>
        <taxon>Fungi</taxon>
        <taxon>Dikarya</taxon>
        <taxon>Ascomycota</taxon>
        <taxon>Pezizomycotina</taxon>
        <taxon>Sordariomycetes</taxon>
        <taxon>Hypocreomycetidae</taxon>
        <taxon>Hypocreales</taxon>
        <taxon>Cordycipitaceae</taxon>
        <taxon>Zarea</taxon>
    </lineage>
</organism>
<dbReference type="EMBL" id="JANJQO010000547">
    <property type="protein sequence ID" value="KAJ2976738.1"/>
    <property type="molecule type" value="Genomic_DNA"/>
</dbReference>
<proteinExistence type="predicted"/>
<dbReference type="Proteomes" id="UP001143910">
    <property type="component" value="Unassembled WGS sequence"/>
</dbReference>
<accession>A0ACC1NCJ0</accession>
<name>A0ACC1NCJ0_9HYPO</name>
<comment type="caution">
    <text evidence="1">The sequence shown here is derived from an EMBL/GenBank/DDBJ whole genome shotgun (WGS) entry which is preliminary data.</text>
</comment>
<gene>
    <name evidence="1" type="ORF">NQ176_g4771</name>
</gene>
<evidence type="ECO:0000313" key="1">
    <source>
        <dbReference type="EMBL" id="KAJ2976738.1"/>
    </source>
</evidence>
<reference evidence="1" key="1">
    <citation type="submission" date="2022-08" db="EMBL/GenBank/DDBJ databases">
        <title>Genome Sequence of Lecanicillium fungicola.</title>
        <authorList>
            <person name="Buettner E."/>
        </authorList>
    </citation>
    <scope>NUCLEOTIDE SEQUENCE</scope>
    <source>
        <strain evidence="1">Babe33</strain>
    </source>
</reference>